<evidence type="ECO:0000313" key="2">
    <source>
        <dbReference type="EMBL" id="MDP9849554.1"/>
    </source>
</evidence>
<keyword evidence="3" id="KW-1185">Reference proteome</keyword>
<comment type="caution">
    <text evidence="2">The sequence shown here is derived from an EMBL/GenBank/DDBJ whole genome shotgun (WGS) entry which is preliminary data.</text>
</comment>
<evidence type="ECO:0000256" key="1">
    <source>
        <dbReference type="SAM" id="MobiDB-lite"/>
    </source>
</evidence>
<name>A0ABT9QS38_9ACTN</name>
<proteinExistence type="predicted"/>
<accession>A0ABT9QS38</accession>
<evidence type="ECO:0000313" key="3">
    <source>
        <dbReference type="Proteomes" id="UP001225356"/>
    </source>
</evidence>
<gene>
    <name evidence="2" type="ORF">J2853_008765</name>
</gene>
<dbReference type="Proteomes" id="UP001225356">
    <property type="component" value="Unassembled WGS sequence"/>
</dbReference>
<dbReference type="RefSeq" id="WP_307569063.1">
    <property type="nucleotide sequence ID" value="NZ_JAUSQU010000001.1"/>
</dbReference>
<reference evidence="2 3" key="1">
    <citation type="submission" date="2023-07" db="EMBL/GenBank/DDBJ databases">
        <title>Sequencing the genomes of 1000 actinobacteria strains.</title>
        <authorList>
            <person name="Klenk H.-P."/>
        </authorList>
    </citation>
    <scope>NUCLEOTIDE SEQUENCE [LARGE SCALE GENOMIC DNA]</scope>
    <source>
        <strain evidence="2 3">DSM 46740</strain>
    </source>
</reference>
<feature type="region of interest" description="Disordered" evidence="1">
    <location>
        <begin position="14"/>
        <end position="39"/>
    </location>
</feature>
<sequence>MRIFEANEIGLSRSWRWGPGTSQPALPPSPTSQEDGPPADVRILMGRKPGIDNGLFQADLDDLARDQVKRLVPPI</sequence>
<organism evidence="2 3">
    <name type="scientific">Streptosporangium lutulentum</name>
    <dbReference type="NCBI Taxonomy" id="1461250"/>
    <lineage>
        <taxon>Bacteria</taxon>
        <taxon>Bacillati</taxon>
        <taxon>Actinomycetota</taxon>
        <taxon>Actinomycetes</taxon>
        <taxon>Streptosporangiales</taxon>
        <taxon>Streptosporangiaceae</taxon>
        <taxon>Streptosporangium</taxon>
    </lineage>
</organism>
<dbReference type="EMBL" id="JAUSQU010000001">
    <property type="protein sequence ID" value="MDP9849554.1"/>
    <property type="molecule type" value="Genomic_DNA"/>
</dbReference>
<protein>
    <submittedName>
        <fullName evidence="2">Uncharacterized protein</fullName>
    </submittedName>
</protein>